<dbReference type="InParanoid" id="D8UJ12"/>
<dbReference type="GO" id="GO:0071208">
    <property type="term" value="F:histone pre-mRNA DCP binding"/>
    <property type="evidence" value="ECO:0007669"/>
    <property type="project" value="TreeGrafter"/>
</dbReference>
<dbReference type="Gene3D" id="2.30.30.100">
    <property type="match status" value="1"/>
</dbReference>
<evidence type="ECO:0000313" key="4">
    <source>
        <dbReference type="Proteomes" id="UP000001058"/>
    </source>
</evidence>
<dbReference type="PANTHER" id="PTHR21196:SF1">
    <property type="entry name" value="U7 SNRNA-ASSOCIATED SM-LIKE PROTEIN LSM10"/>
    <property type="match status" value="1"/>
</dbReference>
<feature type="region of interest" description="Disordered" evidence="1">
    <location>
        <begin position="1"/>
        <end position="22"/>
    </location>
</feature>
<sequence length="266" mass="28634">MMRDEAPPAFQGRGAGAPCQLPSRPARLRRRRRRLPPREETTLVCLIKSLVERKVVVELRNDILLRGRLDDVDDFLNMSLSEVTFQTVDVGARGFMAGAYCRTGGPSVPAVQCGCVAGRGRGLGYKTEYESIFVKGRNVRFVHLPRSLDPAKAIEAYRHKVIRAKLEAARERARALGSAKSTPKGQDALVPEAMAADVSESAAAAADEAMELAGEDDDEGHEGGGGEGDEDEEEGEDEEAGEEDWEQQEEEESGGPAAAAGAVLQA</sequence>
<gene>
    <name evidence="3" type="ORF">VOLCADRAFT_99939</name>
</gene>
<dbReference type="GeneID" id="9628087"/>
<proteinExistence type="predicted"/>
<evidence type="ECO:0000259" key="2">
    <source>
        <dbReference type="SMART" id="SM00651"/>
    </source>
</evidence>
<dbReference type="PANTHER" id="PTHR21196">
    <property type="entry name" value="U7 SNRNA-ASSOCIATED SM-LIKE PROTEIN LSM10"/>
    <property type="match status" value="1"/>
</dbReference>
<dbReference type="InterPro" id="IPR001163">
    <property type="entry name" value="Sm_dom_euk/arc"/>
</dbReference>
<feature type="compositionally biased region" description="Low complexity" evidence="1">
    <location>
        <begin position="195"/>
        <end position="207"/>
    </location>
</feature>
<feature type="compositionally biased region" description="Acidic residues" evidence="1">
    <location>
        <begin position="227"/>
        <end position="253"/>
    </location>
</feature>
<reference evidence="3 4" key="1">
    <citation type="journal article" date="2010" name="Science">
        <title>Genomic analysis of organismal complexity in the multicellular green alga Volvox carteri.</title>
        <authorList>
            <person name="Prochnik S.E."/>
            <person name="Umen J."/>
            <person name="Nedelcu A.M."/>
            <person name="Hallmann A."/>
            <person name="Miller S.M."/>
            <person name="Nishii I."/>
            <person name="Ferris P."/>
            <person name="Kuo A."/>
            <person name="Mitros T."/>
            <person name="Fritz-Laylin L.K."/>
            <person name="Hellsten U."/>
            <person name="Chapman J."/>
            <person name="Simakov O."/>
            <person name="Rensing S.A."/>
            <person name="Terry A."/>
            <person name="Pangilinan J."/>
            <person name="Kapitonov V."/>
            <person name="Jurka J."/>
            <person name="Salamov A."/>
            <person name="Shapiro H."/>
            <person name="Schmutz J."/>
            <person name="Grimwood J."/>
            <person name="Lindquist E."/>
            <person name="Lucas S."/>
            <person name="Grigoriev I.V."/>
            <person name="Schmitt R."/>
            <person name="Kirk D."/>
            <person name="Rokhsar D.S."/>
        </authorList>
    </citation>
    <scope>NUCLEOTIDE SEQUENCE [LARGE SCALE GENOMIC DNA]</scope>
    <source>
        <strain evidence="4">f. Nagariensis / Eve</strain>
    </source>
</reference>
<dbReference type="OrthoDB" id="10256176at2759"/>
<accession>D8UJ12</accession>
<dbReference type="GO" id="GO:0016604">
    <property type="term" value="C:nuclear body"/>
    <property type="evidence" value="ECO:0007669"/>
    <property type="project" value="TreeGrafter"/>
</dbReference>
<organism evidence="4">
    <name type="scientific">Volvox carteri f. nagariensis</name>
    <dbReference type="NCBI Taxonomy" id="3068"/>
    <lineage>
        <taxon>Eukaryota</taxon>
        <taxon>Viridiplantae</taxon>
        <taxon>Chlorophyta</taxon>
        <taxon>core chlorophytes</taxon>
        <taxon>Chlorophyceae</taxon>
        <taxon>CS clade</taxon>
        <taxon>Chlamydomonadales</taxon>
        <taxon>Volvocaceae</taxon>
        <taxon>Volvox</taxon>
    </lineage>
</organism>
<dbReference type="InterPro" id="IPR010920">
    <property type="entry name" value="LSM_dom_sf"/>
</dbReference>
<feature type="domain" description="Sm" evidence="2">
    <location>
        <begin position="45"/>
        <end position="144"/>
    </location>
</feature>
<dbReference type="EMBL" id="GL378420">
    <property type="protein sequence ID" value="EFJ40316.1"/>
    <property type="molecule type" value="Genomic_DNA"/>
</dbReference>
<dbReference type="AlphaFoldDB" id="D8UJ12"/>
<dbReference type="SUPFAM" id="SSF50182">
    <property type="entry name" value="Sm-like ribonucleoproteins"/>
    <property type="match status" value="1"/>
</dbReference>
<dbReference type="Proteomes" id="UP000001058">
    <property type="component" value="Unassembled WGS sequence"/>
</dbReference>
<protein>
    <recommendedName>
        <fullName evidence="2">Sm domain-containing protein</fullName>
    </recommendedName>
</protein>
<feature type="compositionally biased region" description="Acidic residues" evidence="1">
    <location>
        <begin position="208"/>
        <end position="220"/>
    </location>
</feature>
<dbReference type="SMART" id="SM00651">
    <property type="entry name" value="Sm"/>
    <property type="match status" value="1"/>
</dbReference>
<name>D8UJ12_VOLCA</name>
<dbReference type="STRING" id="3068.D8UJ12"/>
<dbReference type="KEGG" id="vcn:VOLCADRAFT_99939"/>
<dbReference type="InterPro" id="IPR052840">
    <property type="entry name" value="U7_snRNA_Sm-like"/>
</dbReference>
<dbReference type="GO" id="GO:0006398">
    <property type="term" value="P:mRNA 3'-end processing by stem-loop binding and cleavage"/>
    <property type="evidence" value="ECO:0007669"/>
    <property type="project" value="TreeGrafter"/>
</dbReference>
<feature type="non-terminal residue" evidence="3">
    <location>
        <position position="266"/>
    </location>
</feature>
<feature type="region of interest" description="Disordered" evidence="1">
    <location>
        <begin position="195"/>
        <end position="266"/>
    </location>
</feature>
<dbReference type="GO" id="GO:0071254">
    <property type="term" value="C:cytoplasmic U snRNP body"/>
    <property type="evidence" value="ECO:0007669"/>
    <property type="project" value="TreeGrafter"/>
</dbReference>
<dbReference type="RefSeq" id="XP_002958650.1">
    <property type="nucleotide sequence ID" value="XM_002958604.1"/>
</dbReference>
<dbReference type="CDD" id="cd01733">
    <property type="entry name" value="LSm10"/>
    <property type="match status" value="1"/>
</dbReference>
<dbReference type="GO" id="GO:0071209">
    <property type="term" value="F:U7 snRNA binding"/>
    <property type="evidence" value="ECO:0007669"/>
    <property type="project" value="TreeGrafter"/>
</dbReference>
<dbReference type="Pfam" id="PF01423">
    <property type="entry name" value="LSM"/>
    <property type="match status" value="1"/>
</dbReference>
<feature type="compositionally biased region" description="Low complexity" evidence="1">
    <location>
        <begin position="254"/>
        <end position="266"/>
    </location>
</feature>
<evidence type="ECO:0000256" key="1">
    <source>
        <dbReference type="SAM" id="MobiDB-lite"/>
    </source>
</evidence>
<keyword evidence="4" id="KW-1185">Reference proteome</keyword>
<evidence type="ECO:0000313" key="3">
    <source>
        <dbReference type="EMBL" id="EFJ40316.1"/>
    </source>
</evidence>
<dbReference type="eggNOG" id="ENOG502SBI6">
    <property type="taxonomic scope" value="Eukaryota"/>
</dbReference>